<dbReference type="PROSITE" id="PS51257">
    <property type="entry name" value="PROKAR_LIPOPROTEIN"/>
    <property type="match status" value="1"/>
</dbReference>
<keyword evidence="2" id="KW-0732">Signal</keyword>
<accession>A0ABU7V9Q7</accession>
<feature type="region of interest" description="Disordered" evidence="1">
    <location>
        <begin position="30"/>
        <end position="59"/>
    </location>
</feature>
<keyword evidence="4" id="KW-1185">Reference proteome</keyword>
<evidence type="ECO:0000256" key="1">
    <source>
        <dbReference type="SAM" id="MobiDB-lite"/>
    </source>
</evidence>
<feature type="compositionally biased region" description="Acidic residues" evidence="1">
    <location>
        <begin position="47"/>
        <end position="58"/>
    </location>
</feature>
<dbReference type="RefSeq" id="WP_331792159.1">
    <property type="nucleotide sequence ID" value="NZ_BAAAUO010000012.1"/>
</dbReference>
<sequence length="138" mass="14140">MSLRTLHTAAVVALIGAALVGCTATAPPEEVAGGASEMDTGTAPSSESDEGSPSDEDVASSFVTVSGTGRYTVGVDLPYGGYQLHGEPDEQPAGCTWAILDADGGVSFANQGSYAFLTDVPEIVTFETTGCPDWEQFE</sequence>
<evidence type="ECO:0000313" key="4">
    <source>
        <dbReference type="Proteomes" id="UP001351900"/>
    </source>
</evidence>
<proteinExistence type="predicted"/>
<feature type="chain" id="PRO_5046276375" description="Lipoprotein" evidence="2">
    <location>
        <begin position="27"/>
        <end position="138"/>
    </location>
</feature>
<feature type="signal peptide" evidence="2">
    <location>
        <begin position="1"/>
        <end position="26"/>
    </location>
</feature>
<gene>
    <name evidence="3" type="ORF">V2V91_12940</name>
</gene>
<reference evidence="3 4" key="1">
    <citation type="submission" date="2024-01" db="EMBL/GenBank/DDBJ databases">
        <title>the genome sequence of strain Microbacterium schleiferi NBRC 15075.</title>
        <authorList>
            <person name="Ding Y."/>
            <person name="Zhang G."/>
        </authorList>
    </citation>
    <scope>NUCLEOTIDE SEQUENCE [LARGE SCALE GENOMIC DNA]</scope>
    <source>
        <strain evidence="3 4">NBRC 15075</strain>
    </source>
</reference>
<dbReference type="EMBL" id="JAZHOV010000007">
    <property type="protein sequence ID" value="MEF2256030.1"/>
    <property type="molecule type" value="Genomic_DNA"/>
</dbReference>
<evidence type="ECO:0000256" key="2">
    <source>
        <dbReference type="SAM" id="SignalP"/>
    </source>
</evidence>
<name>A0ABU7V9Q7_9MICO</name>
<evidence type="ECO:0000313" key="3">
    <source>
        <dbReference type="EMBL" id="MEF2256030.1"/>
    </source>
</evidence>
<protein>
    <recommendedName>
        <fullName evidence="5">Lipoprotein</fullName>
    </recommendedName>
</protein>
<evidence type="ECO:0008006" key="5">
    <source>
        <dbReference type="Google" id="ProtNLM"/>
    </source>
</evidence>
<dbReference type="Proteomes" id="UP001351900">
    <property type="component" value="Unassembled WGS sequence"/>
</dbReference>
<organism evidence="3 4">
    <name type="scientific">Microbacterium schleiferi</name>
    <dbReference type="NCBI Taxonomy" id="69362"/>
    <lineage>
        <taxon>Bacteria</taxon>
        <taxon>Bacillati</taxon>
        <taxon>Actinomycetota</taxon>
        <taxon>Actinomycetes</taxon>
        <taxon>Micrococcales</taxon>
        <taxon>Microbacteriaceae</taxon>
        <taxon>Microbacterium</taxon>
    </lineage>
</organism>
<comment type="caution">
    <text evidence="3">The sequence shown here is derived from an EMBL/GenBank/DDBJ whole genome shotgun (WGS) entry which is preliminary data.</text>
</comment>